<protein>
    <submittedName>
        <fullName evidence="1">Uncharacterized protein</fullName>
    </submittedName>
</protein>
<evidence type="ECO:0000313" key="1">
    <source>
        <dbReference type="EMBL" id="TGO51185.1"/>
    </source>
</evidence>
<dbReference type="Proteomes" id="UP000297452">
    <property type="component" value="Unassembled WGS sequence"/>
</dbReference>
<sequence length="78" mass="8586">MPLFNSKPKPAPAPQAPVIVTWQCSCGSFNRVPPLGSAREQIAGSTGYTKMESGKMIIMEEKDLIMCHGKETLMLIEY</sequence>
<dbReference type="AlphaFoldDB" id="A0A4Z1HQT0"/>
<evidence type="ECO:0000313" key="2">
    <source>
        <dbReference type="Proteomes" id="UP000297452"/>
    </source>
</evidence>
<reference evidence="1 2" key="1">
    <citation type="submission" date="2017-12" db="EMBL/GenBank/DDBJ databases">
        <title>Comparative genomics of Botrytis spp.</title>
        <authorList>
            <person name="Valero-Jimenez C.A."/>
            <person name="Tapia P."/>
            <person name="Veloso J."/>
            <person name="Silva-Moreno E."/>
            <person name="Staats M."/>
            <person name="Valdes J.H."/>
            <person name="Van Kan J.A.L."/>
        </authorList>
    </citation>
    <scope>NUCLEOTIDE SEQUENCE [LARGE SCALE GENOMIC DNA]</scope>
    <source>
        <strain evidence="1 2">MUCL2120</strain>
    </source>
</reference>
<keyword evidence="2" id="KW-1185">Reference proteome</keyword>
<organism evidence="1 2">
    <name type="scientific">Botryotinia narcissicola</name>
    <dbReference type="NCBI Taxonomy" id="278944"/>
    <lineage>
        <taxon>Eukaryota</taxon>
        <taxon>Fungi</taxon>
        <taxon>Dikarya</taxon>
        <taxon>Ascomycota</taxon>
        <taxon>Pezizomycotina</taxon>
        <taxon>Leotiomycetes</taxon>
        <taxon>Helotiales</taxon>
        <taxon>Sclerotiniaceae</taxon>
        <taxon>Botryotinia</taxon>
    </lineage>
</organism>
<name>A0A4Z1HQT0_9HELO</name>
<accession>A0A4Z1HQT0</accession>
<gene>
    <name evidence="1" type="ORF">BOTNAR_0365g00020</name>
</gene>
<proteinExistence type="predicted"/>
<comment type="caution">
    <text evidence="1">The sequence shown here is derived from an EMBL/GenBank/DDBJ whole genome shotgun (WGS) entry which is preliminary data.</text>
</comment>
<dbReference type="OrthoDB" id="3459664at2759"/>
<dbReference type="EMBL" id="PQXJ01000365">
    <property type="protein sequence ID" value="TGO51185.1"/>
    <property type="molecule type" value="Genomic_DNA"/>
</dbReference>